<dbReference type="AlphaFoldDB" id="A0A165EXF0"/>
<dbReference type="Proteomes" id="UP000077266">
    <property type="component" value="Unassembled WGS sequence"/>
</dbReference>
<evidence type="ECO:0000256" key="1">
    <source>
        <dbReference type="SAM" id="SignalP"/>
    </source>
</evidence>
<name>A0A165EXF0_EXIGL</name>
<accession>A0A165EXF0</accession>
<reference evidence="2 3" key="1">
    <citation type="journal article" date="2016" name="Mol. Biol. Evol.">
        <title>Comparative Genomics of Early-Diverging Mushroom-Forming Fungi Provides Insights into the Origins of Lignocellulose Decay Capabilities.</title>
        <authorList>
            <person name="Nagy L.G."/>
            <person name="Riley R."/>
            <person name="Tritt A."/>
            <person name="Adam C."/>
            <person name="Daum C."/>
            <person name="Floudas D."/>
            <person name="Sun H."/>
            <person name="Yadav J.S."/>
            <person name="Pangilinan J."/>
            <person name="Larsson K.H."/>
            <person name="Matsuura K."/>
            <person name="Barry K."/>
            <person name="Labutti K."/>
            <person name="Kuo R."/>
            <person name="Ohm R.A."/>
            <person name="Bhattacharya S.S."/>
            <person name="Shirouzu T."/>
            <person name="Yoshinaga Y."/>
            <person name="Martin F.M."/>
            <person name="Grigoriev I.V."/>
            <person name="Hibbett D.S."/>
        </authorList>
    </citation>
    <scope>NUCLEOTIDE SEQUENCE [LARGE SCALE GENOMIC DNA]</scope>
    <source>
        <strain evidence="2 3">HHB12029</strain>
    </source>
</reference>
<sequence length="69" mass="7274">MRFAILAFVLAAAAMVAHAQCTPDNCHCPPGTTGHCGGAICLGNVCNTVECVRANELCPRDVKRENDSE</sequence>
<evidence type="ECO:0000313" key="3">
    <source>
        <dbReference type="Proteomes" id="UP000077266"/>
    </source>
</evidence>
<proteinExistence type="predicted"/>
<keyword evidence="1" id="KW-0732">Signal</keyword>
<keyword evidence="3" id="KW-1185">Reference proteome</keyword>
<evidence type="ECO:0000313" key="2">
    <source>
        <dbReference type="EMBL" id="KZV87915.1"/>
    </source>
</evidence>
<feature type="signal peptide" evidence="1">
    <location>
        <begin position="1"/>
        <end position="19"/>
    </location>
</feature>
<dbReference type="InParanoid" id="A0A165EXF0"/>
<organism evidence="2 3">
    <name type="scientific">Exidia glandulosa HHB12029</name>
    <dbReference type="NCBI Taxonomy" id="1314781"/>
    <lineage>
        <taxon>Eukaryota</taxon>
        <taxon>Fungi</taxon>
        <taxon>Dikarya</taxon>
        <taxon>Basidiomycota</taxon>
        <taxon>Agaricomycotina</taxon>
        <taxon>Agaricomycetes</taxon>
        <taxon>Auriculariales</taxon>
        <taxon>Exidiaceae</taxon>
        <taxon>Exidia</taxon>
    </lineage>
</organism>
<dbReference type="EMBL" id="KV426112">
    <property type="protein sequence ID" value="KZV87915.1"/>
    <property type="molecule type" value="Genomic_DNA"/>
</dbReference>
<feature type="chain" id="PRO_5007857476" evidence="1">
    <location>
        <begin position="20"/>
        <end position="69"/>
    </location>
</feature>
<protein>
    <submittedName>
        <fullName evidence="2">Uncharacterized protein</fullName>
    </submittedName>
</protein>
<gene>
    <name evidence="2" type="ORF">EXIGLDRAFT_773203</name>
</gene>